<feature type="compositionally biased region" description="Basic and acidic residues" evidence="1">
    <location>
        <begin position="398"/>
        <end position="413"/>
    </location>
</feature>
<organism evidence="2 3">
    <name type="scientific">Iphiclides podalirius</name>
    <name type="common">scarce swallowtail</name>
    <dbReference type="NCBI Taxonomy" id="110791"/>
    <lineage>
        <taxon>Eukaryota</taxon>
        <taxon>Metazoa</taxon>
        <taxon>Ecdysozoa</taxon>
        <taxon>Arthropoda</taxon>
        <taxon>Hexapoda</taxon>
        <taxon>Insecta</taxon>
        <taxon>Pterygota</taxon>
        <taxon>Neoptera</taxon>
        <taxon>Endopterygota</taxon>
        <taxon>Lepidoptera</taxon>
        <taxon>Glossata</taxon>
        <taxon>Ditrysia</taxon>
        <taxon>Papilionoidea</taxon>
        <taxon>Papilionidae</taxon>
        <taxon>Papilioninae</taxon>
        <taxon>Iphiclides</taxon>
    </lineage>
</organism>
<accession>A0ABN8IH37</accession>
<feature type="region of interest" description="Disordered" evidence="1">
    <location>
        <begin position="393"/>
        <end position="428"/>
    </location>
</feature>
<evidence type="ECO:0000313" key="3">
    <source>
        <dbReference type="Proteomes" id="UP000837857"/>
    </source>
</evidence>
<reference evidence="2" key="1">
    <citation type="submission" date="2022-03" db="EMBL/GenBank/DDBJ databases">
        <authorList>
            <person name="Martin H S."/>
        </authorList>
    </citation>
    <scope>NUCLEOTIDE SEQUENCE</scope>
</reference>
<keyword evidence="3" id="KW-1185">Reference proteome</keyword>
<feature type="region of interest" description="Disordered" evidence="1">
    <location>
        <begin position="452"/>
        <end position="478"/>
    </location>
</feature>
<gene>
    <name evidence="2" type="ORF">IPOD504_LOCUS8932</name>
</gene>
<proteinExistence type="predicted"/>
<evidence type="ECO:0008006" key="4">
    <source>
        <dbReference type="Google" id="ProtNLM"/>
    </source>
</evidence>
<feature type="region of interest" description="Disordered" evidence="1">
    <location>
        <begin position="311"/>
        <end position="330"/>
    </location>
</feature>
<protein>
    <recommendedName>
        <fullName evidence="4">PXA domain-containing protein</fullName>
    </recommendedName>
</protein>
<sequence length="820" mass="91338">MLDQMISKAFQICEKIDNKDVYVDICCVLTSHFKEYSKALKRHEESPSHPVESLYKKSHPTSNDKQYQCADHCINLLRIVLKELIPWELWDTPHSELLVRVLAKKLDTFINDTLIDPVWLNDKLLTLIKGKNEEKKAEALIKGMEGNEELKKEEPEVFTEGNPIYSAVESTFSSPVTKAVTVTPRRELDEEGRKDVPEKMESIIEEVPIQTTEPMDIKSSPILRQRRGRQGRNEVKIYDRVIEGSMKTWETDMDLQCISLGQDLLASLDGEITLSRLWGQDVDPDGSPNPPRAKSPQPFWFGEEDAIELECGDTSPQKPSPVKKESSPKPTEVLLKDIQSTVHQAKSKIGDLQVPISNLDVPCKHSSDEAAGMMEGLLDFGIAGIKKGLRFTGLSDDSQEKSPLHQSRDRGAEKISPPQDLGRGRAQVTEHREIPIASKEENGSIHTLVKQHRVTSQDSMPVQVRGSGSWPMTDSPEPEYEEAADLSTSIAKLRCLLQQRAETAHHRSDDIWWEGAEETRGRTQHHHSSRPVDTATLADEYDMTMERNSSPGQTTNNMQRLDRLFQRTVTGVFNSIKTAVGAEGEESAPRPLHDWNYVCTSPELSGPRCREVTRSMTSRRALMTRSAQVGGAVVRLVSARRALSHVEAALDPLQPTAPRPQRPLPPADFEEWCSTVGGAWSGTCALAGALGCCRSHVAFRVATLLFADLAESLLTVWLDELGSWLREQIFAAFEQMSNEGADSNPGSRKLRDFDVEETCDAIMSIIPEAWCAAAARSGAALALRSVRHRALNRDVLLRIVDLLAARFSRAAAARRSADAD</sequence>
<evidence type="ECO:0000313" key="2">
    <source>
        <dbReference type="EMBL" id="CAH2055596.1"/>
    </source>
</evidence>
<dbReference type="Proteomes" id="UP000837857">
    <property type="component" value="Chromosome 22"/>
</dbReference>
<feature type="non-terminal residue" evidence="2">
    <location>
        <position position="820"/>
    </location>
</feature>
<evidence type="ECO:0000256" key="1">
    <source>
        <dbReference type="SAM" id="MobiDB-lite"/>
    </source>
</evidence>
<dbReference type="EMBL" id="OW152834">
    <property type="protein sequence ID" value="CAH2055596.1"/>
    <property type="molecule type" value="Genomic_DNA"/>
</dbReference>
<feature type="region of interest" description="Disordered" evidence="1">
    <location>
        <begin position="279"/>
        <end position="298"/>
    </location>
</feature>
<name>A0ABN8IH37_9NEOP</name>